<protein>
    <submittedName>
        <fullName evidence="1">Uncharacterized protein</fullName>
    </submittedName>
</protein>
<comment type="caution">
    <text evidence="1">The sequence shown here is derived from an EMBL/GenBank/DDBJ whole genome shotgun (WGS) entry which is preliminary data.</text>
</comment>
<proteinExistence type="predicted"/>
<sequence length="395" mass="42576">MGQLALVGHFAHAHGLSLSETDLWRNGLLRKFGSLTWRKRRSSHLEFPEHSGNPANSPWPLGRLHRPAVGSDLDMRDWSAAEEERSELSSQPSKIDSVPSASFDSLLCWGDGNSWDSASITNSSLCGPASSKTKDDALEVLLEQEKMGSNPESLSGWAESVFEGHLNSQPSCPTGIGELENLSFKSDLGESISRHISGAEGSRSAAESLHGKWPLQGGDATSAFKPSQTKTALKILYEILITLTKEEENGIVDAVPLTHCSERGLECHSSREGTLSLGVAELEKTEGQRHRQELARPAPQLSMLEEFQNCIEPHGVETFKACRQVLSPATGSQVTPQWGSELSPGQCKDLSVTDHLHSGDGELAEGTGTVAPVSWADRYVGETGLGCARNSRCAV</sequence>
<accession>A0ACB8FRS6</accession>
<evidence type="ECO:0000313" key="2">
    <source>
        <dbReference type="Proteomes" id="UP000827872"/>
    </source>
</evidence>
<evidence type="ECO:0000313" key="1">
    <source>
        <dbReference type="EMBL" id="KAH8007992.1"/>
    </source>
</evidence>
<reference evidence="1" key="1">
    <citation type="submission" date="2021-08" db="EMBL/GenBank/DDBJ databases">
        <title>The first chromosome-level gecko genome reveals the dynamic sex chromosomes of Neotropical dwarf geckos (Sphaerodactylidae: Sphaerodactylus).</title>
        <authorList>
            <person name="Pinto B.J."/>
            <person name="Keating S.E."/>
            <person name="Gamble T."/>
        </authorList>
    </citation>
    <scope>NUCLEOTIDE SEQUENCE</scope>
    <source>
        <strain evidence="1">TG3544</strain>
    </source>
</reference>
<dbReference type="Proteomes" id="UP000827872">
    <property type="component" value="Linkage Group LG06"/>
</dbReference>
<name>A0ACB8FRS6_9SAUR</name>
<dbReference type="EMBL" id="CM037619">
    <property type="protein sequence ID" value="KAH8007992.1"/>
    <property type="molecule type" value="Genomic_DNA"/>
</dbReference>
<organism evidence="1 2">
    <name type="scientific">Sphaerodactylus townsendi</name>
    <dbReference type="NCBI Taxonomy" id="933632"/>
    <lineage>
        <taxon>Eukaryota</taxon>
        <taxon>Metazoa</taxon>
        <taxon>Chordata</taxon>
        <taxon>Craniata</taxon>
        <taxon>Vertebrata</taxon>
        <taxon>Euteleostomi</taxon>
        <taxon>Lepidosauria</taxon>
        <taxon>Squamata</taxon>
        <taxon>Bifurcata</taxon>
        <taxon>Gekkota</taxon>
        <taxon>Sphaerodactylidae</taxon>
        <taxon>Sphaerodactylus</taxon>
    </lineage>
</organism>
<gene>
    <name evidence="1" type="ORF">K3G42_026991</name>
</gene>
<keyword evidence="2" id="KW-1185">Reference proteome</keyword>